<evidence type="ECO:0000256" key="9">
    <source>
        <dbReference type="SAM" id="Phobius"/>
    </source>
</evidence>
<keyword evidence="2" id="KW-0813">Transport</keyword>
<dbReference type="GO" id="GO:0034040">
    <property type="term" value="F:ATPase-coupled lipid transmembrane transporter activity"/>
    <property type="evidence" value="ECO:0007669"/>
    <property type="project" value="TreeGrafter"/>
</dbReference>
<feature type="transmembrane region" description="Helical" evidence="9">
    <location>
        <begin position="619"/>
        <end position="642"/>
    </location>
</feature>
<evidence type="ECO:0000256" key="8">
    <source>
        <dbReference type="ARBA" id="ARBA00023136"/>
    </source>
</evidence>
<comment type="subcellular location">
    <subcellularLocation>
        <location evidence="1">Cell membrane</location>
        <topology evidence="1">Multi-pass membrane protein</topology>
    </subcellularLocation>
</comment>
<keyword evidence="13" id="KW-1185">Reference proteome</keyword>
<protein>
    <submittedName>
        <fullName evidence="12">ABC-type bacteriocin</fullName>
    </submittedName>
</protein>
<dbReference type="PANTHER" id="PTHR24221:SF654">
    <property type="entry name" value="ATP-BINDING CASSETTE SUB-FAMILY B MEMBER 6"/>
    <property type="match status" value="1"/>
</dbReference>
<keyword evidence="4 9" id="KW-0812">Transmembrane</keyword>
<name>A0A4Q0T6N2_9BACT</name>
<dbReference type="InterPro" id="IPR003593">
    <property type="entry name" value="AAA+_ATPase"/>
</dbReference>
<reference evidence="12 13" key="1">
    <citation type="submission" date="2018-11" db="EMBL/GenBank/DDBJ databases">
        <authorList>
            <person name="Mardanov A.V."/>
            <person name="Ravin N.V."/>
            <person name="Dedysh S.N."/>
        </authorList>
    </citation>
    <scope>NUCLEOTIDE SEQUENCE [LARGE SCALE GENOMIC DNA]</scope>
    <source>
        <strain evidence="12 13">AF10</strain>
    </source>
</reference>
<dbReference type="Pfam" id="PF00005">
    <property type="entry name" value="ABC_tran"/>
    <property type="match status" value="1"/>
</dbReference>
<feature type="transmembrane region" description="Helical" evidence="9">
    <location>
        <begin position="403"/>
        <end position="425"/>
    </location>
</feature>
<evidence type="ECO:0000256" key="3">
    <source>
        <dbReference type="ARBA" id="ARBA00022475"/>
    </source>
</evidence>
<dbReference type="InterPro" id="IPR011527">
    <property type="entry name" value="ABC1_TM_dom"/>
</dbReference>
<sequence>MIAAPLVPMPLRMILNDSARAWTIVSGAVDLFLVDVAETVAQSSLDYLGTLDAGSLLLGVGGVLVDGFETTIMAQAASETMLQPIDLIEVDAEYLDSWITNISEWCAPGLAPSASVQVQAGKPVDTGEEGLTLIGSRSVIWLGGATAGLSLYAEAEDHSLAAVPVCRYLWAVAEGGQTLSSEATEQWLAKRRVDGRLIREMASVHAAMLAQRRKKRQRIEDKERGRFQDKVQRDGRVFAGALRELTRPLLPAGANHFEKSSRMSGALEACRAVGEVMGIPIHAPEHDIADEKTEQAIIRIASASGVRYRQVLLRDAWWKQDQGPMVGLTLNGVSAVALLPKNARSYVMLDPLSGTSVSMTEALSNSLDSHAYVLYRSFPNRKLTAKDILLFGLRNGKKDLTTILIVGMMSGLLAMAMPIATGVLFDDVIPEGQRNNLVQLSVILFSASIAMFLMNLGQSFATQRLEGRMESEMEAAVWDRLMNLPTTFFRRFTTGDLASRSLAINQIRQALTGTATSALLTGIFSVFSFALLFSYSVKLALAATGLAACAIVFSIISTLVTVRLDRRILAMQGKIAGRVAELLQGVAKFRVSGTEPRAFARWAHDYTWQKQNMLTAAKVSLATTLFNTVFPAATSILIYVLAANMARQDPSFSTGRFLAFNAAFGQFLGATLGFSAAMLSLVSIVPTYERAKPILEELPELKAEMKKPGALRGDIEVSHAHFRYEKDGPVILKDVSFSIRAGQYIALVGESGCGKSTLMRLLLGFEKPESGSIFYDGQDLAELDMQAVRRQIGVVLQAGKLMQANIHINIVGASLLTMDDAWAAAEAVGLGDDIRAMPMGMYTVINESGSGLSGGQRQRILIARSIVRRPRILFFDEATSALDNHTQSIVSRSLDAMQATRIVIAHRLSTIRHADVILVFKEGRLHESGTYEELVSQNGHFAELAKRQLA</sequence>
<dbReference type="SUPFAM" id="SSF52540">
    <property type="entry name" value="P-loop containing nucleoside triphosphate hydrolases"/>
    <property type="match status" value="1"/>
</dbReference>
<dbReference type="EMBL" id="RDSM01000001">
    <property type="protein sequence ID" value="RXH57296.1"/>
    <property type="molecule type" value="Genomic_DNA"/>
</dbReference>
<dbReference type="InterPro" id="IPR022515">
    <property type="entry name" value="NHPM_micro_ABC2"/>
</dbReference>
<evidence type="ECO:0000256" key="6">
    <source>
        <dbReference type="ARBA" id="ARBA00022840"/>
    </source>
</evidence>
<evidence type="ECO:0000256" key="2">
    <source>
        <dbReference type="ARBA" id="ARBA00022448"/>
    </source>
</evidence>
<proteinExistence type="predicted"/>
<reference evidence="13" key="2">
    <citation type="submission" date="2019-02" db="EMBL/GenBank/DDBJ databases">
        <title>Granulicella sibirica sp. nov., a psychrotolerant acidobacterium isolated from an organic soil layer in forested tundra, West Siberia.</title>
        <authorList>
            <person name="Oshkin I.Y."/>
            <person name="Kulichevskaya I.S."/>
            <person name="Rijpstra W.I.C."/>
            <person name="Sinninghe Damste J.S."/>
            <person name="Rakitin A.L."/>
            <person name="Ravin N.V."/>
            <person name="Dedysh S.N."/>
        </authorList>
    </citation>
    <scope>NUCLEOTIDE SEQUENCE [LARGE SCALE GENOMIC DNA]</scope>
    <source>
        <strain evidence="13">AF10</strain>
    </source>
</reference>
<dbReference type="NCBIfam" id="TIGR03797">
    <property type="entry name" value="NHLM_micro_ABC2"/>
    <property type="match status" value="1"/>
</dbReference>
<dbReference type="RefSeq" id="WP_128911486.1">
    <property type="nucleotide sequence ID" value="NZ_RDSM01000001.1"/>
</dbReference>
<evidence type="ECO:0000256" key="7">
    <source>
        <dbReference type="ARBA" id="ARBA00022989"/>
    </source>
</evidence>
<dbReference type="FunFam" id="3.40.50.300:FF:000299">
    <property type="entry name" value="ABC transporter ATP-binding protein/permease"/>
    <property type="match status" value="1"/>
</dbReference>
<keyword evidence="7 9" id="KW-1133">Transmembrane helix</keyword>
<dbReference type="SUPFAM" id="SSF90123">
    <property type="entry name" value="ABC transporter transmembrane region"/>
    <property type="match status" value="1"/>
</dbReference>
<dbReference type="PROSITE" id="PS50893">
    <property type="entry name" value="ABC_TRANSPORTER_2"/>
    <property type="match status" value="1"/>
</dbReference>
<dbReference type="Proteomes" id="UP000289437">
    <property type="component" value="Unassembled WGS sequence"/>
</dbReference>
<dbReference type="GO" id="GO:0005886">
    <property type="term" value="C:plasma membrane"/>
    <property type="evidence" value="ECO:0007669"/>
    <property type="project" value="UniProtKB-SubCell"/>
</dbReference>
<gene>
    <name evidence="12" type="ORF">GRAN_0606</name>
</gene>
<keyword evidence="6" id="KW-0067">ATP-binding</keyword>
<dbReference type="AlphaFoldDB" id="A0A4Q0T6N2"/>
<feature type="domain" description="ABC transmembrane type-1" evidence="11">
    <location>
        <begin position="403"/>
        <end position="683"/>
    </location>
</feature>
<dbReference type="SMART" id="SM00382">
    <property type="entry name" value="AAA"/>
    <property type="match status" value="1"/>
</dbReference>
<keyword evidence="8 9" id="KW-0472">Membrane</keyword>
<dbReference type="GO" id="GO:0140359">
    <property type="term" value="F:ABC-type transporter activity"/>
    <property type="evidence" value="ECO:0007669"/>
    <property type="project" value="InterPro"/>
</dbReference>
<keyword evidence="5" id="KW-0547">Nucleotide-binding</keyword>
<evidence type="ECO:0000256" key="1">
    <source>
        <dbReference type="ARBA" id="ARBA00004651"/>
    </source>
</evidence>
<evidence type="ECO:0000313" key="12">
    <source>
        <dbReference type="EMBL" id="RXH57296.1"/>
    </source>
</evidence>
<dbReference type="InterPro" id="IPR039421">
    <property type="entry name" value="Type_1_exporter"/>
</dbReference>
<organism evidence="12 13">
    <name type="scientific">Granulicella sibirica</name>
    <dbReference type="NCBI Taxonomy" id="2479048"/>
    <lineage>
        <taxon>Bacteria</taxon>
        <taxon>Pseudomonadati</taxon>
        <taxon>Acidobacteriota</taxon>
        <taxon>Terriglobia</taxon>
        <taxon>Terriglobales</taxon>
        <taxon>Acidobacteriaceae</taxon>
        <taxon>Granulicella</taxon>
    </lineage>
</organism>
<dbReference type="InterPro" id="IPR017871">
    <property type="entry name" value="ABC_transporter-like_CS"/>
</dbReference>
<dbReference type="InterPro" id="IPR036640">
    <property type="entry name" value="ABC1_TM_sf"/>
</dbReference>
<dbReference type="GO" id="GO:0016887">
    <property type="term" value="F:ATP hydrolysis activity"/>
    <property type="evidence" value="ECO:0007669"/>
    <property type="project" value="InterPro"/>
</dbReference>
<accession>A0A4Q0T6N2</accession>
<dbReference type="PROSITE" id="PS50929">
    <property type="entry name" value="ABC_TM1F"/>
    <property type="match status" value="1"/>
</dbReference>
<comment type="caution">
    <text evidence="12">The sequence shown here is derived from an EMBL/GenBank/DDBJ whole genome shotgun (WGS) entry which is preliminary data.</text>
</comment>
<dbReference type="InterPro" id="IPR027417">
    <property type="entry name" value="P-loop_NTPase"/>
</dbReference>
<feature type="domain" description="ABC transporter" evidence="10">
    <location>
        <begin position="715"/>
        <end position="947"/>
    </location>
</feature>
<feature type="transmembrane region" description="Helical" evidence="9">
    <location>
        <begin position="539"/>
        <end position="562"/>
    </location>
</feature>
<dbReference type="PROSITE" id="PS00211">
    <property type="entry name" value="ABC_TRANSPORTER_1"/>
    <property type="match status" value="1"/>
</dbReference>
<dbReference type="PANTHER" id="PTHR24221">
    <property type="entry name" value="ATP-BINDING CASSETTE SUB-FAMILY B"/>
    <property type="match status" value="1"/>
</dbReference>
<evidence type="ECO:0000313" key="13">
    <source>
        <dbReference type="Proteomes" id="UP000289437"/>
    </source>
</evidence>
<dbReference type="GO" id="GO:0005524">
    <property type="term" value="F:ATP binding"/>
    <property type="evidence" value="ECO:0007669"/>
    <property type="project" value="UniProtKB-KW"/>
</dbReference>
<feature type="transmembrane region" description="Helical" evidence="9">
    <location>
        <begin position="662"/>
        <end position="685"/>
    </location>
</feature>
<dbReference type="Gene3D" id="3.40.50.300">
    <property type="entry name" value="P-loop containing nucleotide triphosphate hydrolases"/>
    <property type="match status" value="1"/>
</dbReference>
<evidence type="ECO:0000259" key="10">
    <source>
        <dbReference type="PROSITE" id="PS50893"/>
    </source>
</evidence>
<keyword evidence="3" id="KW-1003">Cell membrane</keyword>
<dbReference type="OrthoDB" id="9771903at2"/>
<feature type="transmembrane region" description="Helical" evidence="9">
    <location>
        <begin position="510"/>
        <end position="533"/>
    </location>
</feature>
<evidence type="ECO:0000256" key="5">
    <source>
        <dbReference type="ARBA" id="ARBA00022741"/>
    </source>
</evidence>
<dbReference type="InterPro" id="IPR003439">
    <property type="entry name" value="ABC_transporter-like_ATP-bd"/>
</dbReference>
<dbReference type="Gene3D" id="1.20.1560.10">
    <property type="entry name" value="ABC transporter type 1, transmembrane domain"/>
    <property type="match status" value="1"/>
</dbReference>
<evidence type="ECO:0000256" key="4">
    <source>
        <dbReference type="ARBA" id="ARBA00022692"/>
    </source>
</evidence>
<dbReference type="Pfam" id="PF00664">
    <property type="entry name" value="ABC_membrane"/>
    <property type="match status" value="1"/>
</dbReference>
<evidence type="ECO:0000259" key="11">
    <source>
        <dbReference type="PROSITE" id="PS50929"/>
    </source>
</evidence>
<feature type="transmembrane region" description="Helical" evidence="9">
    <location>
        <begin position="437"/>
        <end position="456"/>
    </location>
</feature>